<evidence type="ECO:0000256" key="1">
    <source>
        <dbReference type="ARBA" id="ARBA00022468"/>
    </source>
</evidence>
<organism evidence="5 6">
    <name type="scientific">Molorchus minor</name>
    <dbReference type="NCBI Taxonomy" id="1323400"/>
    <lineage>
        <taxon>Eukaryota</taxon>
        <taxon>Metazoa</taxon>
        <taxon>Ecdysozoa</taxon>
        <taxon>Arthropoda</taxon>
        <taxon>Hexapoda</taxon>
        <taxon>Insecta</taxon>
        <taxon>Pterygota</taxon>
        <taxon>Neoptera</taxon>
        <taxon>Endopterygota</taxon>
        <taxon>Coleoptera</taxon>
        <taxon>Polyphaga</taxon>
        <taxon>Cucujiformia</taxon>
        <taxon>Chrysomeloidea</taxon>
        <taxon>Cerambycidae</taxon>
        <taxon>Lamiinae</taxon>
        <taxon>Monochamini</taxon>
        <taxon>Molorchus</taxon>
    </lineage>
</organism>
<dbReference type="EMBL" id="JAPWTJ010000643">
    <property type="protein sequence ID" value="KAJ8976667.1"/>
    <property type="molecule type" value="Genomic_DNA"/>
</dbReference>
<keyword evidence="2" id="KW-0433">Leucine-rich repeat</keyword>
<evidence type="ECO:0008006" key="7">
    <source>
        <dbReference type="Google" id="ProtNLM"/>
    </source>
</evidence>
<feature type="region of interest" description="Disordered" evidence="4">
    <location>
        <begin position="448"/>
        <end position="495"/>
    </location>
</feature>
<evidence type="ECO:0000313" key="5">
    <source>
        <dbReference type="EMBL" id="KAJ8976667.1"/>
    </source>
</evidence>
<dbReference type="InterPro" id="IPR032675">
    <property type="entry name" value="LRR_dom_sf"/>
</dbReference>
<sequence length="495" mass="56995">MRIPHIISKDTHIAYQCSPQSLDLVGEDQRKLLAEDIEWDKDHCPTLVDYSVQAISEYFERNPLLNDLPGQDRDYLLEIVSTDLPLELVIPLIEDEYYWQRRYNDKFSTIIIRKPKVWTWKSLYLERHVQQIIEEAQPQHKDEDTFDEILTLCSEYVRRLIVTQLQWWQPPLTMEKDEIPEIYPIAHINFTPIFLKLPLIEEFRLTYGMNNVGMDFDWNMFKLSVEDCQRLGIALLSLPNLTILRINRTVLEYKNCQALMQGLIFNQTLTELDLSNCQIDDEGALCVAKLLGSHPTLKILNLSNNCIKQLGAEGIGFTLLQESCAQLDVLNLRLNPLGNEGTLGIMRALVRCDIPKEVSMSGVLFDDDTPMKVGKMIKINKGLKKLDLSNNWFGEDGGTDLVEAMEINTTLEWLDVRDTDITPYQAHKIKKFLIRNRKGVIVMDEEVEEEAECEDDEERVIKETVYQDEVAHEESENAEGPPQPPPSQTSTSPGQ</sequence>
<dbReference type="PANTHER" id="PTHR24113">
    <property type="entry name" value="RAN GTPASE-ACTIVATING PROTEIN 1"/>
    <property type="match status" value="1"/>
</dbReference>
<dbReference type="PANTHER" id="PTHR24113:SF12">
    <property type="entry name" value="RAN GTPASE-ACTIVATING PROTEIN 1"/>
    <property type="match status" value="1"/>
</dbReference>
<keyword evidence="3" id="KW-0677">Repeat</keyword>
<dbReference type="InterPro" id="IPR027038">
    <property type="entry name" value="RanGap"/>
</dbReference>
<gene>
    <name evidence="5" type="ORF">NQ317_004685</name>
</gene>
<dbReference type="Gene3D" id="3.80.10.10">
    <property type="entry name" value="Ribonuclease Inhibitor"/>
    <property type="match status" value="1"/>
</dbReference>
<comment type="caution">
    <text evidence="5">The sequence shown here is derived from an EMBL/GenBank/DDBJ whole genome shotgun (WGS) entry which is preliminary data.</text>
</comment>
<feature type="compositionally biased region" description="Acidic residues" evidence="4">
    <location>
        <begin position="448"/>
        <end position="458"/>
    </location>
</feature>
<dbReference type="InterPro" id="IPR001611">
    <property type="entry name" value="Leu-rich_rpt"/>
</dbReference>
<evidence type="ECO:0000256" key="2">
    <source>
        <dbReference type="ARBA" id="ARBA00022614"/>
    </source>
</evidence>
<accession>A0ABQ9JG47</accession>
<dbReference type="SUPFAM" id="SSF52047">
    <property type="entry name" value="RNI-like"/>
    <property type="match status" value="1"/>
</dbReference>
<dbReference type="Proteomes" id="UP001162164">
    <property type="component" value="Unassembled WGS sequence"/>
</dbReference>
<evidence type="ECO:0000256" key="3">
    <source>
        <dbReference type="ARBA" id="ARBA00022737"/>
    </source>
</evidence>
<evidence type="ECO:0000313" key="6">
    <source>
        <dbReference type="Proteomes" id="UP001162164"/>
    </source>
</evidence>
<keyword evidence="1" id="KW-0343">GTPase activation</keyword>
<dbReference type="Pfam" id="PF13516">
    <property type="entry name" value="LRR_6"/>
    <property type="match status" value="3"/>
</dbReference>
<name>A0ABQ9JG47_9CUCU</name>
<dbReference type="SMART" id="SM00368">
    <property type="entry name" value="LRR_RI"/>
    <property type="match status" value="4"/>
</dbReference>
<keyword evidence="6" id="KW-1185">Reference proteome</keyword>
<protein>
    <recommendedName>
        <fullName evidence="7">T-complex-associated testis-expressed protein 1</fullName>
    </recommendedName>
</protein>
<reference evidence="5" key="1">
    <citation type="journal article" date="2023" name="Insect Mol. Biol.">
        <title>Genome sequencing provides insights into the evolution of gene families encoding plant cell wall-degrading enzymes in longhorned beetles.</title>
        <authorList>
            <person name="Shin N.R."/>
            <person name="Okamura Y."/>
            <person name="Kirsch R."/>
            <person name="Pauchet Y."/>
        </authorList>
    </citation>
    <scope>NUCLEOTIDE SEQUENCE</scope>
    <source>
        <strain evidence="5">MMC_N1</strain>
    </source>
</reference>
<evidence type="ECO:0000256" key="4">
    <source>
        <dbReference type="SAM" id="MobiDB-lite"/>
    </source>
</evidence>
<proteinExistence type="predicted"/>